<dbReference type="Pfam" id="PF16344">
    <property type="entry name" value="FecR_C"/>
    <property type="match status" value="1"/>
</dbReference>
<reference evidence="4 5" key="1">
    <citation type="submission" date="2019-06" db="EMBL/GenBank/DDBJ databases">
        <authorList>
            <person name="Meng X."/>
        </authorList>
    </citation>
    <scope>NUCLEOTIDE SEQUENCE [LARGE SCALE GENOMIC DNA]</scope>
    <source>
        <strain evidence="4 5">M625</strain>
    </source>
</reference>
<evidence type="ECO:0000259" key="3">
    <source>
        <dbReference type="Pfam" id="PF16344"/>
    </source>
</evidence>
<accession>A0A504JQ88</accession>
<dbReference type="PANTHER" id="PTHR30273">
    <property type="entry name" value="PERIPLASMIC SIGNAL SENSOR AND SIGMA FACTOR ACTIVATOR FECR-RELATED"/>
    <property type="match status" value="1"/>
</dbReference>
<dbReference type="Proteomes" id="UP000315540">
    <property type="component" value="Unassembled WGS sequence"/>
</dbReference>
<name>A0A504JQ88_9FLAO</name>
<keyword evidence="1" id="KW-0472">Membrane</keyword>
<feature type="transmembrane region" description="Helical" evidence="1">
    <location>
        <begin position="74"/>
        <end position="92"/>
    </location>
</feature>
<dbReference type="PANTHER" id="PTHR30273:SF2">
    <property type="entry name" value="PROTEIN FECR"/>
    <property type="match status" value="1"/>
</dbReference>
<evidence type="ECO:0000256" key="1">
    <source>
        <dbReference type="SAM" id="Phobius"/>
    </source>
</evidence>
<sequence>MQKSHLIQYIKGTLHPEDKKAVIEWIREDVAHQKEFNLLKANYIASTIETLDDINIDEPFHTVLSKRKKKKKNYYVAAVVMLLVLPALGWYFSSSSSNTLIADVSNLFNFNTEIIHTEYGDHKTIKLPDGSIAILNSGSQLEYPKTFNDTIRAVTLTGEAFFDVKKDSSKPFIVTTETLKIKVLGTSFNIKSYPKDENIETTLVSGKVEVHEQKNKAPVTLLPSQRAIFNKTQNKIEVDQVDSQKIVAWRQGKLIFDKTPLKDVVSDLSRKYDIQFVIKSDSLLQYKYTGEFDNLSLEEVLEVLKISSPINYKHINNKIMLNSE</sequence>
<keyword evidence="1" id="KW-1133">Transmembrane helix</keyword>
<dbReference type="FunFam" id="2.60.120.1440:FF:000001">
    <property type="entry name" value="Putative anti-sigma factor"/>
    <property type="match status" value="1"/>
</dbReference>
<organism evidence="4 5">
    <name type="scientific">Aquimarina algicola</name>
    <dbReference type="NCBI Taxonomy" id="2589995"/>
    <lineage>
        <taxon>Bacteria</taxon>
        <taxon>Pseudomonadati</taxon>
        <taxon>Bacteroidota</taxon>
        <taxon>Flavobacteriia</taxon>
        <taxon>Flavobacteriales</taxon>
        <taxon>Flavobacteriaceae</taxon>
        <taxon>Aquimarina</taxon>
    </lineage>
</organism>
<evidence type="ECO:0000313" key="5">
    <source>
        <dbReference type="Proteomes" id="UP000315540"/>
    </source>
</evidence>
<keyword evidence="5" id="KW-1185">Reference proteome</keyword>
<dbReference type="EMBL" id="VFWZ01000001">
    <property type="protein sequence ID" value="TPN88999.1"/>
    <property type="molecule type" value="Genomic_DNA"/>
</dbReference>
<dbReference type="GO" id="GO:0016989">
    <property type="term" value="F:sigma factor antagonist activity"/>
    <property type="evidence" value="ECO:0007669"/>
    <property type="project" value="TreeGrafter"/>
</dbReference>
<dbReference type="Gene3D" id="2.60.120.1440">
    <property type="match status" value="1"/>
</dbReference>
<comment type="caution">
    <text evidence="4">The sequence shown here is derived from an EMBL/GenBank/DDBJ whole genome shotgun (WGS) entry which is preliminary data.</text>
</comment>
<protein>
    <submittedName>
        <fullName evidence="4">DUF4974 domain-containing protein</fullName>
    </submittedName>
</protein>
<dbReference type="PIRSF" id="PIRSF018266">
    <property type="entry name" value="FecR"/>
    <property type="match status" value="1"/>
</dbReference>
<dbReference type="OrthoDB" id="1097132at2"/>
<evidence type="ECO:0000313" key="4">
    <source>
        <dbReference type="EMBL" id="TPN88999.1"/>
    </source>
</evidence>
<dbReference type="AlphaFoldDB" id="A0A504JQ88"/>
<dbReference type="Pfam" id="PF04773">
    <property type="entry name" value="FecR"/>
    <property type="match status" value="1"/>
</dbReference>
<proteinExistence type="predicted"/>
<gene>
    <name evidence="4" type="ORF">FHK87_01910</name>
</gene>
<evidence type="ECO:0000259" key="2">
    <source>
        <dbReference type="Pfam" id="PF04773"/>
    </source>
</evidence>
<dbReference type="RefSeq" id="WP_140589130.1">
    <property type="nucleotide sequence ID" value="NZ_VFWZ01000001.1"/>
</dbReference>
<keyword evidence="1" id="KW-0812">Transmembrane</keyword>
<dbReference type="InterPro" id="IPR012373">
    <property type="entry name" value="Ferrdict_sens_TM"/>
</dbReference>
<dbReference type="InterPro" id="IPR032508">
    <property type="entry name" value="FecR_C"/>
</dbReference>
<feature type="domain" description="Protein FecR C-terminal" evidence="3">
    <location>
        <begin position="253"/>
        <end position="319"/>
    </location>
</feature>
<dbReference type="InterPro" id="IPR006860">
    <property type="entry name" value="FecR"/>
</dbReference>
<feature type="domain" description="FecR protein" evidence="2">
    <location>
        <begin position="115"/>
        <end position="209"/>
    </location>
</feature>
<dbReference type="Gene3D" id="3.55.50.30">
    <property type="match status" value="1"/>
</dbReference>